<dbReference type="AlphaFoldDB" id="A0A9D1FWA3"/>
<name>A0A9D1FWA3_9BACT</name>
<gene>
    <name evidence="1" type="ORF">IAD41_06400</name>
</gene>
<reference evidence="1" key="1">
    <citation type="submission" date="2020-10" db="EMBL/GenBank/DDBJ databases">
        <authorList>
            <person name="Gilroy R."/>
        </authorList>
    </citation>
    <scope>NUCLEOTIDE SEQUENCE</scope>
    <source>
        <strain evidence="1">CHK152-2994</strain>
    </source>
</reference>
<evidence type="ECO:0000313" key="2">
    <source>
        <dbReference type="Proteomes" id="UP000824139"/>
    </source>
</evidence>
<comment type="caution">
    <text evidence="1">The sequence shown here is derived from an EMBL/GenBank/DDBJ whole genome shotgun (WGS) entry which is preliminary data.</text>
</comment>
<reference evidence="1" key="2">
    <citation type="journal article" date="2021" name="PeerJ">
        <title>Extensive microbial diversity within the chicken gut microbiome revealed by metagenomics and culture.</title>
        <authorList>
            <person name="Gilroy R."/>
            <person name="Ravi A."/>
            <person name="Getino M."/>
            <person name="Pursley I."/>
            <person name="Horton D.L."/>
            <person name="Alikhan N.F."/>
            <person name="Baker D."/>
            <person name="Gharbi K."/>
            <person name="Hall N."/>
            <person name="Watson M."/>
            <person name="Adriaenssens E.M."/>
            <person name="Foster-Nyarko E."/>
            <person name="Jarju S."/>
            <person name="Secka A."/>
            <person name="Antonio M."/>
            <person name="Oren A."/>
            <person name="Chaudhuri R.R."/>
            <person name="La Ragione R."/>
            <person name="Hildebrand F."/>
            <person name="Pallen M.J."/>
        </authorList>
    </citation>
    <scope>NUCLEOTIDE SEQUENCE</scope>
    <source>
        <strain evidence="1">CHK152-2994</strain>
    </source>
</reference>
<protein>
    <submittedName>
        <fullName evidence="1">Uncharacterized protein</fullName>
    </submittedName>
</protein>
<dbReference type="EMBL" id="DVJO01000140">
    <property type="protein sequence ID" value="HIS83217.1"/>
    <property type="molecule type" value="Genomic_DNA"/>
</dbReference>
<accession>A0A9D1FWA3</accession>
<sequence>MAIGAEDYIDQLLVKKYAEEKVDNHDNMESMVDPHKMMSAMNDYASMSRNMMLLKQKLNIACYAINARTAKYQKSPAAQY</sequence>
<organism evidence="1 2">
    <name type="scientific">Candidatus Scatenecus faecavium</name>
    <dbReference type="NCBI Taxonomy" id="2840915"/>
    <lineage>
        <taxon>Bacteria</taxon>
        <taxon>Candidatus Scatenecus</taxon>
    </lineage>
</organism>
<proteinExistence type="predicted"/>
<evidence type="ECO:0000313" key="1">
    <source>
        <dbReference type="EMBL" id="HIS83217.1"/>
    </source>
</evidence>
<dbReference type="Proteomes" id="UP000824139">
    <property type="component" value="Unassembled WGS sequence"/>
</dbReference>